<evidence type="ECO:0000259" key="5">
    <source>
        <dbReference type="PROSITE" id="PS50038"/>
    </source>
</evidence>
<dbReference type="InterPro" id="IPR038765">
    <property type="entry name" value="Papain-like_cys_pep_sf"/>
</dbReference>
<dbReference type="PROSITE" id="PS00139">
    <property type="entry name" value="THIOL_PROTEASE_CYS"/>
    <property type="match status" value="1"/>
</dbReference>
<dbReference type="PROSITE" id="PS50038">
    <property type="entry name" value="FZ"/>
    <property type="match status" value="1"/>
</dbReference>
<keyword evidence="6" id="KW-0378">Hydrolase</keyword>
<comment type="similarity">
    <text evidence="1">Belongs to the peptidase C1 family.</text>
</comment>
<evidence type="ECO:0000313" key="7">
    <source>
        <dbReference type="Proteomes" id="UP001141327"/>
    </source>
</evidence>
<evidence type="ECO:0000256" key="4">
    <source>
        <dbReference type="SAM" id="SignalP"/>
    </source>
</evidence>
<dbReference type="InterPro" id="IPR025661">
    <property type="entry name" value="Pept_asp_AS"/>
</dbReference>
<dbReference type="InterPro" id="IPR036790">
    <property type="entry name" value="Frizzled_dom_sf"/>
</dbReference>
<feature type="chain" id="PRO_5045042408" evidence="4">
    <location>
        <begin position="19"/>
        <end position="677"/>
    </location>
</feature>
<evidence type="ECO:0000256" key="1">
    <source>
        <dbReference type="ARBA" id="ARBA00008455"/>
    </source>
</evidence>
<dbReference type="SMART" id="SM00645">
    <property type="entry name" value="Pept_C1"/>
    <property type="match status" value="1"/>
</dbReference>
<dbReference type="InterPro" id="IPR000668">
    <property type="entry name" value="Peptidase_C1A_C"/>
</dbReference>
<comment type="caution">
    <text evidence="6">The sequence shown here is derived from an EMBL/GenBank/DDBJ whole genome shotgun (WGS) entry which is preliminary data.</text>
</comment>
<keyword evidence="3" id="KW-1133">Transmembrane helix</keyword>
<keyword evidence="7" id="KW-1185">Reference proteome</keyword>
<protein>
    <submittedName>
        <fullName evidence="6">Cathepsin B2 cysteine protease</fullName>
    </submittedName>
</protein>
<proteinExistence type="inferred from homology"/>
<feature type="domain" description="FZ" evidence="5">
    <location>
        <begin position="480"/>
        <end position="587"/>
    </location>
</feature>
<keyword evidence="2" id="KW-1015">Disulfide bond</keyword>
<keyword evidence="4" id="KW-0732">Signal</keyword>
<dbReference type="PROSITE" id="PS00640">
    <property type="entry name" value="THIOL_PROTEASE_ASN"/>
    <property type="match status" value="1"/>
</dbReference>
<dbReference type="InterPro" id="IPR025660">
    <property type="entry name" value="Pept_his_AS"/>
</dbReference>
<dbReference type="SUPFAM" id="SSF54001">
    <property type="entry name" value="Cysteine proteinases"/>
    <property type="match status" value="1"/>
</dbReference>
<dbReference type="Pfam" id="PF00112">
    <property type="entry name" value="Peptidase_C1"/>
    <property type="match status" value="1"/>
</dbReference>
<evidence type="ECO:0000313" key="6">
    <source>
        <dbReference type="EMBL" id="KAJ4456821.1"/>
    </source>
</evidence>
<feature type="transmembrane region" description="Helical" evidence="3">
    <location>
        <begin position="618"/>
        <end position="645"/>
    </location>
</feature>
<dbReference type="InterPro" id="IPR000169">
    <property type="entry name" value="Pept_cys_AS"/>
</dbReference>
<dbReference type="GO" id="GO:0006508">
    <property type="term" value="P:proteolysis"/>
    <property type="evidence" value="ECO:0007669"/>
    <property type="project" value="UniProtKB-KW"/>
</dbReference>
<dbReference type="PANTHER" id="PTHR12411">
    <property type="entry name" value="CYSTEINE PROTEASE FAMILY C1-RELATED"/>
    <property type="match status" value="1"/>
</dbReference>
<organism evidence="6 7">
    <name type="scientific">Paratrimastix pyriformis</name>
    <dbReference type="NCBI Taxonomy" id="342808"/>
    <lineage>
        <taxon>Eukaryota</taxon>
        <taxon>Metamonada</taxon>
        <taxon>Preaxostyla</taxon>
        <taxon>Paratrimastigidae</taxon>
        <taxon>Paratrimastix</taxon>
    </lineage>
</organism>
<accession>A0ABQ8UC18</accession>
<gene>
    <name evidence="6" type="ORF">PAPYR_7845</name>
</gene>
<dbReference type="InterPro" id="IPR013128">
    <property type="entry name" value="Peptidase_C1A"/>
</dbReference>
<dbReference type="EMBL" id="JAPMOS010000060">
    <property type="protein sequence ID" value="KAJ4456821.1"/>
    <property type="molecule type" value="Genomic_DNA"/>
</dbReference>
<dbReference type="InterPro" id="IPR020067">
    <property type="entry name" value="Frizzled_dom"/>
</dbReference>
<keyword evidence="3" id="KW-0472">Membrane</keyword>
<name>A0ABQ8UC18_9EUKA</name>
<reference evidence="6" key="1">
    <citation type="journal article" date="2022" name="bioRxiv">
        <title>Genomics of Preaxostyla Flagellates Illuminates Evolutionary Transitions and the Path Towards Mitochondrial Loss.</title>
        <authorList>
            <person name="Novak L.V.F."/>
            <person name="Treitli S.C."/>
            <person name="Pyrih J."/>
            <person name="Halakuc P."/>
            <person name="Pipaliya S.V."/>
            <person name="Vacek V."/>
            <person name="Brzon O."/>
            <person name="Soukal P."/>
            <person name="Eme L."/>
            <person name="Dacks J.B."/>
            <person name="Karnkowska A."/>
            <person name="Elias M."/>
            <person name="Hampl V."/>
        </authorList>
    </citation>
    <scope>NUCLEOTIDE SEQUENCE</scope>
    <source>
        <strain evidence="6">RCP-MX</strain>
    </source>
</reference>
<dbReference type="Proteomes" id="UP001141327">
    <property type="component" value="Unassembled WGS sequence"/>
</dbReference>
<keyword evidence="3" id="KW-0812">Transmembrane</keyword>
<evidence type="ECO:0000256" key="3">
    <source>
        <dbReference type="SAM" id="Phobius"/>
    </source>
</evidence>
<evidence type="ECO:0000256" key="2">
    <source>
        <dbReference type="ARBA" id="ARBA00023157"/>
    </source>
</evidence>
<keyword evidence="6" id="KW-0645">Protease</keyword>
<dbReference type="GO" id="GO:0008233">
    <property type="term" value="F:peptidase activity"/>
    <property type="evidence" value="ECO:0007669"/>
    <property type="project" value="UniProtKB-KW"/>
</dbReference>
<dbReference type="SUPFAM" id="SSF63501">
    <property type="entry name" value="Frizzled cysteine-rich domain"/>
    <property type="match status" value="1"/>
</dbReference>
<sequence length="677" mass="73251">MRWLLLLALLADFVPCLAQKGIPEFVNRLSGSSWIASDVPFNPPPLLALPSPASVRSKMWDRRHAAPNVILPESYDPRSIYPASKSLNTVLDQAECGSCWAFASSGAIADRLYRAGLANELVSAQQLVDCNKQCYPPNTGWGEVCNSGCHGGFIDRSFDWIAQHGVVSERCRPYQGATEDRKCHTACDDGAPLDNLLAGATYSYSYLPSEAAIMEEIVAHGSVAARFTVYIDFLYYAKGIYRHMTGGALGGHAVKLVGYGMERGIKYWIVQNSWGPAWGEDGYFRMVRGEDDAGIEADVWAPAVIPDAPARPEAVMTGDIRFPGPSGGPVGVWLVVGPIVRWVAACVLNEQPGHVTRLSATNHTVSVCNMVEWDSCVLSSVALEEAQVMSALNRLYRPGRQRHGLHRPRERLLLRAGLPMINNLTGPALPPCRSLCHQFAQACLATSTYCDGFPTNPGVDCIEPGPTRWDAYEYMCPRQCTPLSAIGAAMPTCRGRLPYAHACVPDPLGADALAASLVSQLATGQCREALLNWACALSYPECVPETREMYDACRSTCVEAATLCHGSTATCNYYWGIYGRSNCSGTPPLPTPTPTPVPTPSVLPIPTPSHTVMPLVGVAPWLCALLLVLVGGVCAAASAGVTWWWMHYRQTRGFAPAPLDMMVMPPSLDEKSDLTMG</sequence>
<dbReference type="PROSITE" id="PS00639">
    <property type="entry name" value="THIOL_PROTEASE_HIS"/>
    <property type="match status" value="1"/>
</dbReference>
<dbReference type="Gene3D" id="3.90.70.10">
    <property type="entry name" value="Cysteine proteinases"/>
    <property type="match status" value="1"/>
</dbReference>
<dbReference type="PRINTS" id="PR00705">
    <property type="entry name" value="PAPAIN"/>
</dbReference>
<dbReference type="CDD" id="cd02620">
    <property type="entry name" value="Peptidase_C1A_CathepsinB"/>
    <property type="match status" value="1"/>
</dbReference>
<dbReference type="Gene3D" id="1.10.2000.10">
    <property type="entry name" value="Frizzled cysteine-rich domain"/>
    <property type="match status" value="1"/>
</dbReference>
<feature type="signal peptide" evidence="4">
    <location>
        <begin position="1"/>
        <end position="18"/>
    </location>
</feature>